<sequence>MDENPEYKGYKDVKEIKEQLSLIMIQINRTQEQIIKLQETVNLIATGTLMLSEEQSQKTEENFKQLKDLIEPIKSGYLLIEKLIKDSRPQIQRRYEQLKQFTKWFLIGLGCILIFAIQRSLN</sequence>
<proteinExistence type="predicted"/>
<evidence type="ECO:0000256" key="1">
    <source>
        <dbReference type="SAM" id="Coils"/>
    </source>
</evidence>
<keyword evidence="2" id="KW-0472">Membrane</keyword>
<keyword evidence="2" id="KW-0812">Transmembrane</keyword>
<keyword evidence="2" id="KW-1133">Transmembrane helix</keyword>
<evidence type="ECO:0000256" key="2">
    <source>
        <dbReference type="SAM" id="Phobius"/>
    </source>
</evidence>
<feature type="transmembrane region" description="Helical" evidence="2">
    <location>
        <begin position="101"/>
        <end position="121"/>
    </location>
</feature>
<evidence type="ECO:0000313" key="3">
    <source>
        <dbReference type="EMBL" id="WLW14333.1"/>
    </source>
</evidence>
<reference evidence="3" key="1">
    <citation type="journal article" date="2023" name="Viruses">
        <title>Discovery and Analyses of Caulimovirid-like Sequences in Upland Cotton (Gossypium hirsutum).</title>
        <authorList>
            <person name="Aboughanem-Sabanadzovic N."/>
            <person name="Allen T.W."/>
            <person name="Frelichowski J."/>
            <person name="Scheffler J."/>
            <person name="Sabanadzovic S."/>
        </authorList>
    </citation>
    <scope>NUCLEOTIDE SEQUENCE</scope>
    <source>
        <strain evidence="3">DEC02-76</strain>
    </source>
</reference>
<name>A0AA50EWW1_9VIRU</name>
<protein>
    <submittedName>
        <fullName evidence="3">P14 protein</fullName>
    </submittedName>
</protein>
<feature type="coiled-coil region" evidence="1">
    <location>
        <begin position="13"/>
        <end position="69"/>
    </location>
</feature>
<dbReference type="EMBL" id="OR269951">
    <property type="protein sequence ID" value="WLW14333.1"/>
    <property type="molecule type" value="Genomic_RNA"/>
</dbReference>
<reference evidence="3" key="2">
    <citation type="submission" date="2023-06" db="EMBL/GenBank/DDBJ databases">
        <authorList>
            <person name="Aboughanem-Sabanadzovic N."/>
            <person name="Allen T."/>
            <person name="Frelichowski J."/>
            <person name="Scheffler J."/>
            <person name="Sabanadzovic S."/>
        </authorList>
    </citation>
    <scope>NUCLEOTIDE SEQUENCE</scope>
    <source>
        <strain evidence="3">DEC02-76</strain>
    </source>
</reference>
<accession>A0AA50EWW1</accession>
<organism evidence="3">
    <name type="scientific">Endogenous cotton pararetrovirus</name>
    <dbReference type="NCBI Taxonomy" id="3062848"/>
    <lineage>
        <taxon>Viruses</taxon>
        <taxon>Riboviria</taxon>
        <taxon>Pararnavirae</taxon>
        <taxon>Artverviricota</taxon>
        <taxon>Revtraviricetes</taxon>
        <taxon>Ortervirales</taxon>
    </lineage>
</organism>
<keyword evidence="1" id="KW-0175">Coiled coil</keyword>